<dbReference type="RefSeq" id="WP_134340067.1">
    <property type="nucleotide sequence ID" value="NZ_SOPW01000008.1"/>
</dbReference>
<accession>A0A4Y8IK73</accession>
<dbReference type="OrthoDB" id="9816277at2"/>
<dbReference type="AlphaFoldDB" id="A0A4Y8IK73"/>
<evidence type="ECO:0000313" key="2">
    <source>
        <dbReference type="EMBL" id="TFB21402.1"/>
    </source>
</evidence>
<dbReference type="PANTHER" id="PTHR43236:SF2">
    <property type="entry name" value="BLL0069 PROTEIN"/>
    <property type="match status" value="1"/>
</dbReference>
<dbReference type="InterPro" id="IPR010359">
    <property type="entry name" value="IrrE_HExxH"/>
</dbReference>
<comment type="caution">
    <text evidence="2">The sequence shown here is derived from an EMBL/GenBank/DDBJ whole genome shotgun (WGS) entry which is preliminary data.</text>
</comment>
<dbReference type="EMBL" id="SOPW01000008">
    <property type="protein sequence ID" value="TFB21402.1"/>
    <property type="molecule type" value="Genomic_DNA"/>
</dbReference>
<dbReference type="Gene3D" id="1.10.10.2910">
    <property type="match status" value="1"/>
</dbReference>
<feature type="domain" description="IrrE N-terminal-like" evidence="1">
    <location>
        <begin position="30"/>
        <end position="164"/>
    </location>
</feature>
<evidence type="ECO:0000313" key="3">
    <source>
        <dbReference type="Proteomes" id="UP000297975"/>
    </source>
</evidence>
<protein>
    <submittedName>
        <fullName evidence="2">ImmA/IrrE family metallo-endopeptidase</fullName>
    </submittedName>
</protein>
<dbReference type="Pfam" id="PF06114">
    <property type="entry name" value="Peptidase_M78"/>
    <property type="match status" value="1"/>
</dbReference>
<proteinExistence type="predicted"/>
<dbReference type="PANTHER" id="PTHR43236">
    <property type="entry name" value="ANTITOXIN HIGA1"/>
    <property type="match status" value="1"/>
</dbReference>
<dbReference type="InterPro" id="IPR052345">
    <property type="entry name" value="Rad_response_metalloprotease"/>
</dbReference>
<reference evidence="2 3" key="1">
    <citation type="submission" date="2019-03" db="EMBL/GenBank/DDBJ databases">
        <authorList>
            <person name="He R.-H."/>
        </authorList>
    </citation>
    <scope>NUCLEOTIDE SEQUENCE [LARGE SCALE GENOMIC DNA]</scope>
    <source>
        <strain evidence="3">SH 714</strain>
    </source>
</reference>
<keyword evidence="3" id="KW-1185">Reference proteome</keyword>
<evidence type="ECO:0000259" key="1">
    <source>
        <dbReference type="Pfam" id="PF06114"/>
    </source>
</evidence>
<gene>
    <name evidence="2" type="ORF">E3U55_08800</name>
</gene>
<organism evidence="2 3">
    <name type="scientific">Filobacillus milosensis</name>
    <dbReference type="NCBI Taxonomy" id="94137"/>
    <lineage>
        <taxon>Bacteria</taxon>
        <taxon>Bacillati</taxon>
        <taxon>Bacillota</taxon>
        <taxon>Bacilli</taxon>
        <taxon>Bacillales</taxon>
        <taxon>Bacillaceae</taxon>
        <taxon>Filobacillus</taxon>
    </lineage>
</organism>
<dbReference type="Proteomes" id="UP000297975">
    <property type="component" value="Unassembled WGS sequence"/>
</dbReference>
<name>A0A4Y8IK73_9BACI</name>
<sequence>MKLENVERKAYELLQKFELKTIPIDVKSIAKRLGISIKAEPLKGDISGVLYIDNNKTIIGLNDNHSDTRHRFTIAHEIGHFVLHEGEQIHVDRNFRGYFRNSLSSQAIDYEEIEASTFTAALLMPGEVLKKAIFKDGIDLESDDNIQELANKFNVSQQALLIRLGKLSLY</sequence>